<evidence type="ECO:0000313" key="2">
    <source>
        <dbReference type="RefSeq" id="XP_020015998.1"/>
    </source>
</evidence>
<sequence length="203" mass="23481">MSDLSDELTRPVTEDEQVETSVISHTGMHFPWIQKQLATVVTGGKKEKDFTQTTSACLSFIQEALLKHQWQQAAEYMHSYLQILEDSDSSKKQAAPEIIWKLGSEILFYHPKSNVETFNTFADRMKNIGVLNYLKISLQHALYLLHHGMLEDANRNLSQAETWRYGEKSSSQEILINLVQAYKELLQYYTWSQKKMELSMLGE</sequence>
<reference evidence="1 2" key="1">
    <citation type="submission" date="2025-04" db="UniProtKB">
        <authorList>
            <consortium name="RefSeq"/>
        </authorList>
    </citation>
    <scope>IDENTIFICATION</scope>
    <source>
        <tissue evidence="1 2">Leukocyte</tissue>
    </source>
</reference>
<dbReference type="RefSeq" id="XP_020015998.1">
    <property type="nucleotide sequence ID" value="XM_020160409.1"/>
</dbReference>
<name>A0A8B7U9Q3_CASCN</name>
<dbReference type="AlphaFoldDB" id="A0A8B7U9Q3"/>
<dbReference type="PANTHER" id="PTHR32122">
    <property type="entry name" value="TATA BOX-BINDING PROTEIN ASSOCIATED FACTOR RNA POLYMERASE I SUBUNIT A"/>
    <property type="match status" value="1"/>
</dbReference>
<gene>
    <name evidence="1 2" type="primary">LOC109684151</name>
</gene>
<accession>A0A8B7U9Q3</accession>
<dbReference type="OrthoDB" id="6272197at2759"/>
<evidence type="ECO:0000313" key="1">
    <source>
        <dbReference type="RefSeq" id="XP_020015997.1"/>
    </source>
</evidence>
<dbReference type="RefSeq" id="XP_020015997.1">
    <property type="nucleotide sequence ID" value="XM_020160408.1"/>
</dbReference>
<dbReference type="GO" id="GO:0006360">
    <property type="term" value="P:transcription by RNA polymerase I"/>
    <property type="evidence" value="ECO:0007669"/>
    <property type="project" value="InterPro"/>
</dbReference>
<proteinExistence type="predicted"/>
<protein>
    <submittedName>
        <fullName evidence="1 2">TATA box-binding protein-associated factor RNA polymerase I subunit A-like</fullName>
    </submittedName>
</protein>
<organism evidence="1">
    <name type="scientific">Castor canadensis</name>
    <name type="common">American beaver</name>
    <dbReference type="NCBI Taxonomy" id="51338"/>
    <lineage>
        <taxon>Eukaryota</taxon>
        <taxon>Metazoa</taxon>
        <taxon>Chordata</taxon>
        <taxon>Craniata</taxon>
        <taxon>Vertebrata</taxon>
        <taxon>Euteleostomi</taxon>
        <taxon>Mammalia</taxon>
        <taxon>Eutheria</taxon>
        <taxon>Euarchontoglires</taxon>
        <taxon>Glires</taxon>
        <taxon>Rodentia</taxon>
        <taxon>Castorimorpha</taxon>
        <taxon>Castoridae</taxon>
        <taxon>Castor</taxon>
    </lineage>
</organism>
<dbReference type="KEGG" id="ccan:109684151"/>
<dbReference type="PANTHER" id="PTHR32122:SF1">
    <property type="entry name" value="TATA BOX-BINDING PROTEIN-ASSOCIATED FACTOR RNA POLYMERASE I SUBUNIT A"/>
    <property type="match status" value="1"/>
</dbReference>
<dbReference type="InterPro" id="IPR039495">
    <property type="entry name" value="TAF1A"/>
</dbReference>
<dbReference type="Pfam" id="PF14929">
    <property type="entry name" value="TAF1_subA"/>
    <property type="match status" value="1"/>
</dbReference>
<dbReference type="GO" id="GO:0000120">
    <property type="term" value="C:RNA polymerase I transcription regulator complex"/>
    <property type="evidence" value="ECO:0007669"/>
    <property type="project" value="InterPro"/>
</dbReference>
<dbReference type="InterPro" id="IPR052669">
    <property type="entry name" value="SL1/TIF-IB_Component"/>
</dbReference>